<dbReference type="Proteomes" id="UP000239089">
    <property type="component" value="Unassembled WGS sequence"/>
</dbReference>
<protein>
    <submittedName>
        <fullName evidence="1">Uncharacterized protein</fullName>
    </submittedName>
</protein>
<reference evidence="1 2" key="1">
    <citation type="journal article" date="2018" name="Arch. Microbiol.">
        <title>New insights into the metabolic potential of the phototrophic purple bacterium Rhodopila globiformis DSM 161(T) from its draft genome sequence and evidence for a vanadium-dependent nitrogenase.</title>
        <authorList>
            <person name="Imhoff J.F."/>
            <person name="Rahn T."/>
            <person name="Kunzel S."/>
            <person name="Neulinger S.C."/>
        </authorList>
    </citation>
    <scope>NUCLEOTIDE SEQUENCE [LARGE SCALE GENOMIC DNA]</scope>
    <source>
        <strain evidence="1 2">DSM 16996</strain>
    </source>
</reference>
<accession>A0A2S6N8P0</accession>
<evidence type="ECO:0000313" key="1">
    <source>
        <dbReference type="EMBL" id="PPQ30957.1"/>
    </source>
</evidence>
<sequence>MTQRTPPSLMEGIKQGIEAAGQALLEDSRRTGRPLATLREGKVVLVDADGRIMSEPPKTTNAAH</sequence>
<keyword evidence="2" id="KW-1185">Reference proteome</keyword>
<gene>
    <name evidence="1" type="ORF">CCR94_10780</name>
</gene>
<comment type="caution">
    <text evidence="1">The sequence shown here is derived from an EMBL/GenBank/DDBJ whole genome shotgun (WGS) entry which is preliminary data.</text>
</comment>
<proteinExistence type="predicted"/>
<name>A0A2S6N8P0_9HYPH</name>
<organism evidence="1 2">
    <name type="scientific">Rhodoblastus sphagnicola</name>
    <dbReference type="NCBI Taxonomy" id="333368"/>
    <lineage>
        <taxon>Bacteria</taxon>
        <taxon>Pseudomonadati</taxon>
        <taxon>Pseudomonadota</taxon>
        <taxon>Alphaproteobacteria</taxon>
        <taxon>Hyphomicrobiales</taxon>
        <taxon>Rhodoblastaceae</taxon>
        <taxon>Rhodoblastus</taxon>
    </lineage>
</organism>
<dbReference type="EMBL" id="NHSJ01000069">
    <property type="protein sequence ID" value="PPQ30957.1"/>
    <property type="molecule type" value="Genomic_DNA"/>
</dbReference>
<dbReference type="AlphaFoldDB" id="A0A2S6N8P0"/>
<evidence type="ECO:0000313" key="2">
    <source>
        <dbReference type="Proteomes" id="UP000239089"/>
    </source>
</evidence>
<dbReference type="RefSeq" id="WP_104507861.1">
    <property type="nucleotide sequence ID" value="NZ_JACIGC010000019.1"/>
</dbReference>